<gene>
    <name evidence="7" type="ORF">LBV24_09510</name>
</gene>
<evidence type="ECO:0000256" key="5">
    <source>
        <dbReference type="ARBA" id="ARBA00024042"/>
    </source>
</evidence>
<evidence type="ECO:0000256" key="1">
    <source>
        <dbReference type="ARBA" id="ARBA00001917"/>
    </source>
</evidence>
<name>A0ABS7Y0J6_9FLAO</name>
<dbReference type="PROSITE" id="PS51349">
    <property type="entry name" value="FMN_HYDROXY_ACID_DH_2"/>
    <property type="match status" value="1"/>
</dbReference>
<sequence>MKYRKYQTEYSNQFPAIQDLAKKAKKRIPHVAWEYLESGTGDEALLERNRLAFQNIQFTPQFCKGHIEADISTKLFDKVYPSPIGISPVGLTGLIWPEAEVILAKSAKRLQMPFCLSTVATETPERVGPIVGRQGWFQLYPPKSLDLAFALLDRAKNSGFHTLVVTADVPMASRRERTKRAGMSMPPKITPGLIWDGIKHPKWSYNTLKRGLPRLRTIQDYSEQTDFKFVSGFVGNRLGGTLDWDYCNAIKDYWDGPVLIKGILHPKDAEKAIEIGLDGIWMSNHGGRQFNGAPASIEALPDITNIVNKRVPILFDSGIRTGLDVMRAIYLGADFVMLGRPFLYGVAALNKYGPDHVAHIINDDLKNNMVQLGVSNIDELKALR</sequence>
<accession>A0ABS7Y0J6</accession>
<dbReference type="Gene3D" id="3.20.20.70">
    <property type="entry name" value="Aldolase class I"/>
    <property type="match status" value="1"/>
</dbReference>
<dbReference type="InterPro" id="IPR013785">
    <property type="entry name" value="Aldolase_TIM"/>
</dbReference>
<dbReference type="InterPro" id="IPR008259">
    <property type="entry name" value="FMN_hydac_DH_AS"/>
</dbReference>
<keyword evidence="8" id="KW-1185">Reference proteome</keyword>
<reference evidence="8" key="1">
    <citation type="submission" date="2023-07" db="EMBL/GenBank/DDBJ databases">
        <authorList>
            <person name="Yue Y."/>
        </authorList>
    </citation>
    <scope>NUCLEOTIDE SEQUENCE [LARGE SCALE GENOMIC DNA]</scope>
    <source>
        <strain evidence="8">2Y89</strain>
    </source>
</reference>
<dbReference type="InterPro" id="IPR037396">
    <property type="entry name" value="FMN_HAD"/>
</dbReference>
<dbReference type="PANTHER" id="PTHR10578:SF107">
    <property type="entry name" value="2-HYDROXYACID OXIDASE 1"/>
    <property type="match status" value="1"/>
</dbReference>
<comment type="similarity">
    <text evidence="5">Belongs to the FMN-dependent alpha-hydroxy acid dehydrogenase family.</text>
</comment>
<comment type="caution">
    <text evidence="7">The sequence shown here is derived from an EMBL/GenBank/DDBJ whole genome shotgun (WGS) entry which is preliminary data.</text>
</comment>
<keyword evidence="3" id="KW-0288">FMN</keyword>
<dbReference type="InterPro" id="IPR000262">
    <property type="entry name" value="FMN-dep_DH"/>
</dbReference>
<dbReference type="RefSeq" id="WP_224478411.1">
    <property type="nucleotide sequence ID" value="NZ_JAIUJS010000004.1"/>
</dbReference>
<feature type="domain" description="FMN hydroxy acid dehydrogenase" evidence="6">
    <location>
        <begin position="9"/>
        <end position="384"/>
    </location>
</feature>
<evidence type="ECO:0000313" key="8">
    <source>
        <dbReference type="Proteomes" id="UP001198402"/>
    </source>
</evidence>
<keyword evidence="4" id="KW-0560">Oxidoreductase</keyword>
<dbReference type="SUPFAM" id="SSF51395">
    <property type="entry name" value="FMN-linked oxidoreductases"/>
    <property type="match status" value="1"/>
</dbReference>
<dbReference type="PROSITE" id="PS00557">
    <property type="entry name" value="FMN_HYDROXY_ACID_DH_1"/>
    <property type="match status" value="1"/>
</dbReference>
<dbReference type="InterPro" id="IPR012133">
    <property type="entry name" value="Alpha-hydoxy_acid_DH_FMN"/>
</dbReference>
<protein>
    <submittedName>
        <fullName evidence="7">Alpha-hydroxy-acid oxidizing protein</fullName>
    </submittedName>
</protein>
<proteinExistence type="inferred from homology"/>
<evidence type="ECO:0000256" key="3">
    <source>
        <dbReference type="ARBA" id="ARBA00022643"/>
    </source>
</evidence>
<evidence type="ECO:0000259" key="6">
    <source>
        <dbReference type="PROSITE" id="PS51349"/>
    </source>
</evidence>
<dbReference type="PANTHER" id="PTHR10578">
    <property type="entry name" value="S -2-HYDROXY-ACID OXIDASE-RELATED"/>
    <property type="match status" value="1"/>
</dbReference>
<dbReference type="Proteomes" id="UP001198402">
    <property type="component" value="Unassembled WGS sequence"/>
</dbReference>
<organism evidence="7 8">
    <name type="scientific">Winogradskyella vincentii</name>
    <dbReference type="NCBI Taxonomy" id="2877122"/>
    <lineage>
        <taxon>Bacteria</taxon>
        <taxon>Pseudomonadati</taxon>
        <taxon>Bacteroidota</taxon>
        <taxon>Flavobacteriia</taxon>
        <taxon>Flavobacteriales</taxon>
        <taxon>Flavobacteriaceae</taxon>
        <taxon>Winogradskyella</taxon>
    </lineage>
</organism>
<dbReference type="EMBL" id="JAIUJS010000004">
    <property type="protein sequence ID" value="MCA0153451.1"/>
    <property type="molecule type" value="Genomic_DNA"/>
</dbReference>
<evidence type="ECO:0000256" key="4">
    <source>
        <dbReference type="ARBA" id="ARBA00023002"/>
    </source>
</evidence>
<dbReference type="Pfam" id="PF01070">
    <property type="entry name" value="FMN_dh"/>
    <property type="match status" value="1"/>
</dbReference>
<dbReference type="PIRSF" id="PIRSF000138">
    <property type="entry name" value="Al-hdrx_acd_dh"/>
    <property type="match status" value="1"/>
</dbReference>
<evidence type="ECO:0000313" key="7">
    <source>
        <dbReference type="EMBL" id="MCA0153451.1"/>
    </source>
</evidence>
<comment type="cofactor">
    <cofactor evidence="1">
        <name>FMN</name>
        <dbReference type="ChEBI" id="CHEBI:58210"/>
    </cofactor>
</comment>
<evidence type="ECO:0000256" key="2">
    <source>
        <dbReference type="ARBA" id="ARBA00022630"/>
    </source>
</evidence>
<dbReference type="CDD" id="cd02809">
    <property type="entry name" value="alpha_hydroxyacid_oxid_FMN"/>
    <property type="match status" value="1"/>
</dbReference>
<keyword evidence="2" id="KW-0285">Flavoprotein</keyword>